<dbReference type="GO" id="GO:0005886">
    <property type="term" value="C:plasma membrane"/>
    <property type="evidence" value="ECO:0007669"/>
    <property type="project" value="TreeGrafter"/>
</dbReference>
<evidence type="ECO:0000313" key="12">
    <source>
        <dbReference type="Proteomes" id="UP000092574"/>
    </source>
</evidence>
<dbReference type="PANTHER" id="PTHR30627:SF24">
    <property type="entry name" value="PENICILLIN-BINDING PROTEIN 4B"/>
    <property type="match status" value="1"/>
</dbReference>
<keyword evidence="5 6" id="KW-0046">Antibiotic resistance</keyword>
<evidence type="ECO:0000259" key="10">
    <source>
        <dbReference type="Pfam" id="PF21922"/>
    </source>
</evidence>
<evidence type="ECO:0000256" key="5">
    <source>
        <dbReference type="ARBA" id="ARBA00023251"/>
    </source>
</evidence>
<dbReference type="InterPro" id="IPR054120">
    <property type="entry name" value="PBPA_dimer"/>
</dbReference>
<evidence type="ECO:0000256" key="8">
    <source>
        <dbReference type="SAM" id="Phobius"/>
    </source>
</evidence>
<dbReference type="Pfam" id="PF21922">
    <property type="entry name" value="PBP_dimer_2"/>
    <property type="match status" value="1"/>
</dbReference>
<dbReference type="GO" id="GO:0017001">
    <property type="term" value="P:antibiotic catabolic process"/>
    <property type="evidence" value="ECO:0007669"/>
    <property type="project" value="InterPro"/>
</dbReference>
<dbReference type="InterPro" id="IPR050515">
    <property type="entry name" value="Beta-lactam/transpept"/>
</dbReference>
<dbReference type="EC" id="3.5.2.6" evidence="2 6"/>
<dbReference type="Pfam" id="PF00905">
    <property type="entry name" value="Transpeptidase"/>
    <property type="match status" value="1"/>
</dbReference>
<dbReference type="STRING" id="1796616.A4V09_06000"/>
<dbReference type="InterPro" id="IPR012338">
    <property type="entry name" value="Beta-lactam/transpept-like"/>
</dbReference>
<proteinExistence type="inferred from homology"/>
<keyword evidence="7" id="KW-0175">Coiled coil</keyword>
<dbReference type="SUPFAM" id="SSF56601">
    <property type="entry name" value="beta-lactamase/transpeptidase-like"/>
    <property type="match status" value="1"/>
</dbReference>
<dbReference type="InterPro" id="IPR002137">
    <property type="entry name" value="Beta-lactam_class-D_AS"/>
</dbReference>
<dbReference type="GO" id="GO:0071555">
    <property type="term" value="P:cell wall organization"/>
    <property type="evidence" value="ECO:0007669"/>
    <property type="project" value="TreeGrafter"/>
</dbReference>
<dbReference type="KEGG" id="byl:A4V09_06000"/>
<dbReference type="GO" id="GO:0008800">
    <property type="term" value="F:beta-lactamase activity"/>
    <property type="evidence" value="ECO:0007669"/>
    <property type="project" value="UniProtKB-UniRule"/>
</dbReference>
<dbReference type="PANTHER" id="PTHR30627">
    <property type="entry name" value="PEPTIDOGLYCAN D,D-TRANSPEPTIDASE"/>
    <property type="match status" value="1"/>
</dbReference>
<dbReference type="Gene3D" id="3.40.710.10">
    <property type="entry name" value="DD-peptidase/beta-lactamase superfamily"/>
    <property type="match status" value="1"/>
</dbReference>
<feature type="transmembrane region" description="Helical" evidence="8">
    <location>
        <begin position="39"/>
        <end position="59"/>
    </location>
</feature>
<dbReference type="GO" id="GO:0016740">
    <property type="term" value="F:transferase activity"/>
    <property type="evidence" value="ECO:0007669"/>
    <property type="project" value="UniProtKB-KW"/>
</dbReference>
<dbReference type="Proteomes" id="UP000092574">
    <property type="component" value="Chromosome"/>
</dbReference>
<dbReference type="RefSeq" id="WP_065541564.1">
    <property type="nucleotide sequence ID" value="NZ_CP015405.2"/>
</dbReference>
<dbReference type="GO" id="GO:0071972">
    <property type="term" value="F:peptidoglycan L,D-transpeptidase activity"/>
    <property type="evidence" value="ECO:0007669"/>
    <property type="project" value="TreeGrafter"/>
</dbReference>
<dbReference type="EMBL" id="CP015405">
    <property type="protein sequence ID" value="ANU75357.1"/>
    <property type="molecule type" value="Genomic_DNA"/>
</dbReference>
<keyword evidence="8" id="KW-0812">Transmembrane</keyword>
<reference evidence="11" key="1">
    <citation type="submission" date="2017-04" db="EMBL/GenBank/DDBJ databases">
        <title>Complete Genome Sequences of Twelve Strains of a Stable Defined Moderately Diverse Mouse Microbiota 2 (sDMDMm2).</title>
        <authorList>
            <person name="Uchimura Y."/>
            <person name="Wyss M."/>
            <person name="Brugiroux S."/>
            <person name="Limenitakis J.P."/>
            <person name="Stecher B."/>
            <person name="McCoy K.D."/>
            <person name="Macpherson A.J."/>
        </authorList>
    </citation>
    <scope>NUCLEOTIDE SEQUENCE</scope>
    <source>
        <strain evidence="11">YL58</strain>
    </source>
</reference>
<evidence type="ECO:0000256" key="1">
    <source>
        <dbReference type="ARBA" id="ARBA00007898"/>
    </source>
</evidence>
<dbReference type="AlphaFoldDB" id="A0A1C7I6P0"/>
<evidence type="ECO:0000256" key="4">
    <source>
        <dbReference type="ARBA" id="ARBA00022801"/>
    </source>
</evidence>
<dbReference type="InterPro" id="IPR001460">
    <property type="entry name" value="PCN-bd_Tpept"/>
</dbReference>
<feature type="domain" description="Penicillin binding protein A dimerisation" evidence="10">
    <location>
        <begin position="86"/>
        <end position="165"/>
    </location>
</feature>
<dbReference type="GO" id="GO:0008658">
    <property type="term" value="F:penicillin binding"/>
    <property type="evidence" value="ECO:0007669"/>
    <property type="project" value="InterPro"/>
</dbReference>
<dbReference type="PROSITE" id="PS00337">
    <property type="entry name" value="BETA_LACTAMASE_D"/>
    <property type="match status" value="1"/>
</dbReference>
<gene>
    <name evidence="11" type="ORF">A4V09_06000</name>
</gene>
<keyword evidence="4 6" id="KW-0378">Hydrolase</keyword>
<keyword evidence="8" id="KW-1133">Transmembrane helix</keyword>
<keyword evidence="3" id="KW-0732">Signal</keyword>
<feature type="coiled-coil region" evidence="7">
    <location>
        <begin position="3"/>
        <end position="37"/>
    </location>
</feature>
<evidence type="ECO:0000313" key="11">
    <source>
        <dbReference type="EMBL" id="ANU75357.1"/>
    </source>
</evidence>
<name>A0A1C7I6P0_9FIRM</name>
<keyword evidence="12" id="KW-1185">Reference proteome</keyword>
<evidence type="ECO:0000256" key="7">
    <source>
        <dbReference type="SAM" id="Coils"/>
    </source>
</evidence>
<evidence type="ECO:0000256" key="3">
    <source>
        <dbReference type="ARBA" id="ARBA00022729"/>
    </source>
</evidence>
<evidence type="ECO:0000256" key="2">
    <source>
        <dbReference type="ARBA" id="ARBA00012865"/>
    </source>
</evidence>
<organism evidence="11 12">
    <name type="scientific">Blautia pseudococcoides</name>
    <dbReference type="NCBI Taxonomy" id="1796616"/>
    <lineage>
        <taxon>Bacteria</taxon>
        <taxon>Bacillati</taxon>
        <taxon>Bacillota</taxon>
        <taxon>Clostridia</taxon>
        <taxon>Lachnospirales</taxon>
        <taxon>Lachnospiraceae</taxon>
        <taxon>Blautia</taxon>
    </lineage>
</organism>
<evidence type="ECO:0000256" key="6">
    <source>
        <dbReference type="RuleBase" id="RU361140"/>
    </source>
</evidence>
<sequence length="500" mass="54738">MRMKNLKSKKKKEEKRLLKEEKALEKKELKAKRARNREYAIVSYFFVCIFISLIGYMVYFQVVKREGVISSPYNTRQDQFEDRVVRGSILSADGQTLAYTQVNDDGSETRVYPYNNVFAHVVGYDANGKNGLESLANFQLMSSHDGYLSQAANELKSEKNQGDNVVSTLDTSLQQTAYNALGDNRGAVVVLDPKTGAVLVSVSKPDFNPNTVAQDWDYLVNDSSNSSLLNRATQGAYPPGSTFKIVTALAYLKAHGSIDGYSYNCSGSITMDDHTITCYDGEVHGEEDFTTAFAESCNSAFAGIGVDLGRSKLTQTAESLLFNSKLPIPIEYNKSRFDLGDHPGNPLLMQTSIGQGNTLVSPMHMAMIVSAIANDGVLMKPYYVDHVENVNGDIVKTTKPAEYKQLLETSEARTMQSLMEEVVNRGTASSLSGENYSAAGKTGSAEYYGSDGDIRTHSWFVGYSTMGDSQIAIAVIAEGAGTGSSVAVPIAHEVFNEYYY</sequence>
<comment type="similarity">
    <text evidence="1 6">Belongs to the class-D beta-lactamase family.</text>
</comment>
<dbReference type="GO" id="GO:0046677">
    <property type="term" value="P:response to antibiotic"/>
    <property type="evidence" value="ECO:0007669"/>
    <property type="project" value="UniProtKB-UniRule"/>
</dbReference>
<dbReference type="Gene3D" id="3.90.1310.10">
    <property type="entry name" value="Penicillin-binding protein 2a (Domain 2)"/>
    <property type="match status" value="1"/>
</dbReference>
<comment type="catalytic activity">
    <reaction evidence="6">
        <text>a beta-lactam + H2O = a substituted beta-amino acid</text>
        <dbReference type="Rhea" id="RHEA:20401"/>
        <dbReference type="ChEBI" id="CHEBI:15377"/>
        <dbReference type="ChEBI" id="CHEBI:35627"/>
        <dbReference type="ChEBI" id="CHEBI:140347"/>
        <dbReference type="EC" id="3.5.2.6"/>
    </reaction>
</comment>
<protein>
    <recommendedName>
        <fullName evidence="2 6">Beta-lactamase</fullName>
        <ecNumber evidence="2 6">3.5.2.6</ecNumber>
    </recommendedName>
</protein>
<keyword evidence="8" id="KW-0472">Membrane</keyword>
<evidence type="ECO:0000259" key="9">
    <source>
        <dbReference type="Pfam" id="PF00905"/>
    </source>
</evidence>
<feature type="domain" description="Penicillin-binding protein transpeptidase" evidence="9">
    <location>
        <begin position="186"/>
        <end position="495"/>
    </location>
</feature>
<accession>A0A1C7I6P0</accession>